<evidence type="ECO:0000313" key="18">
    <source>
        <dbReference type="Proteomes" id="UP001218362"/>
    </source>
</evidence>
<evidence type="ECO:0000259" key="15">
    <source>
        <dbReference type="Pfam" id="PF00593"/>
    </source>
</evidence>
<protein>
    <submittedName>
        <fullName evidence="17">TonB-dependent receptor</fullName>
    </submittedName>
</protein>
<feature type="domain" description="TonB-dependent receptor plug" evidence="16">
    <location>
        <begin position="50"/>
        <end position="150"/>
    </location>
</feature>
<reference evidence="17" key="1">
    <citation type="submission" date="2023-03" db="EMBL/GenBank/DDBJ databases">
        <title>Andean soil-derived lignocellulolytic bacterial consortium as a source of novel taxa and putative plastic-active enzymes.</title>
        <authorList>
            <person name="Diaz-Garcia L."/>
            <person name="Chuvochina M."/>
            <person name="Feuerriegel G."/>
            <person name="Bunk B."/>
            <person name="Sproer C."/>
            <person name="Streit W.R."/>
            <person name="Rodriguez L.M."/>
            <person name="Overmann J."/>
            <person name="Jimenez D.J."/>
        </authorList>
    </citation>
    <scope>NUCLEOTIDE SEQUENCE</scope>
    <source>
        <strain evidence="17">MAG 26</strain>
    </source>
</reference>
<dbReference type="InterPro" id="IPR012910">
    <property type="entry name" value="Plug_dom"/>
</dbReference>
<dbReference type="Pfam" id="PF00593">
    <property type="entry name" value="TonB_dep_Rec_b-barrel"/>
    <property type="match status" value="1"/>
</dbReference>
<keyword evidence="4" id="KW-0410">Iron transport</keyword>
<keyword evidence="9 13" id="KW-0798">TonB box</keyword>
<organism evidence="17 18">
    <name type="scientific">Candidatus Andeanibacterium colombiense</name>
    <dbReference type="NCBI Taxonomy" id="3121345"/>
    <lineage>
        <taxon>Bacteria</taxon>
        <taxon>Pseudomonadati</taxon>
        <taxon>Pseudomonadota</taxon>
        <taxon>Alphaproteobacteria</taxon>
        <taxon>Sphingomonadales</taxon>
        <taxon>Sphingomonadaceae</taxon>
        <taxon>Candidatus Andeanibacterium</taxon>
    </lineage>
</organism>
<dbReference type="GO" id="GO:0015344">
    <property type="term" value="F:siderophore uptake transmembrane transporter activity"/>
    <property type="evidence" value="ECO:0007669"/>
    <property type="project" value="TreeGrafter"/>
</dbReference>
<dbReference type="EMBL" id="CP119316">
    <property type="protein sequence ID" value="WEK46836.1"/>
    <property type="molecule type" value="Genomic_DNA"/>
</dbReference>
<feature type="chain" id="PRO_5042512781" evidence="14">
    <location>
        <begin position="24"/>
        <end position="810"/>
    </location>
</feature>
<dbReference type="KEGG" id="acob:P0Y56_00690"/>
<comment type="similarity">
    <text evidence="12 13">Belongs to the TonB-dependent receptor family.</text>
</comment>
<evidence type="ECO:0000256" key="11">
    <source>
        <dbReference type="ARBA" id="ARBA00023237"/>
    </source>
</evidence>
<keyword evidence="3 12" id="KW-1134">Transmembrane beta strand</keyword>
<dbReference type="PANTHER" id="PTHR32552">
    <property type="entry name" value="FERRICHROME IRON RECEPTOR-RELATED"/>
    <property type="match status" value="1"/>
</dbReference>
<evidence type="ECO:0000256" key="3">
    <source>
        <dbReference type="ARBA" id="ARBA00022452"/>
    </source>
</evidence>
<evidence type="ECO:0000256" key="5">
    <source>
        <dbReference type="ARBA" id="ARBA00022692"/>
    </source>
</evidence>
<accession>A0AAJ5X937</accession>
<dbReference type="PANTHER" id="PTHR32552:SF89">
    <property type="entry name" value="CATECHOLATE SIDEROPHORE RECEPTOR FIU"/>
    <property type="match status" value="1"/>
</dbReference>
<dbReference type="InterPro" id="IPR036942">
    <property type="entry name" value="Beta-barrel_TonB_sf"/>
</dbReference>
<evidence type="ECO:0000256" key="7">
    <source>
        <dbReference type="ARBA" id="ARBA00023004"/>
    </source>
</evidence>
<evidence type="ECO:0000256" key="14">
    <source>
        <dbReference type="SAM" id="SignalP"/>
    </source>
</evidence>
<keyword evidence="17" id="KW-0675">Receptor</keyword>
<evidence type="ECO:0000256" key="4">
    <source>
        <dbReference type="ARBA" id="ARBA00022496"/>
    </source>
</evidence>
<evidence type="ECO:0000313" key="17">
    <source>
        <dbReference type="EMBL" id="WEK46836.1"/>
    </source>
</evidence>
<keyword evidence="6 14" id="KW-0732">Signal</keyword>
<evidence type="ECO:0000256" key="2">
    <source>
        <dbReference type="ARBA" id="ARBA00022448"/>
    </source>
</evidence>
<dbReference type="AlphaFoldDB" id="A0AAJ5X937"/>
<evidence type="ECO:0000256" key="1">
    <source>
        <dbReference type="ARBA" id="ARBA00004571"/>
    </source>
</evidence>
<dbReference type="Pfam" id="PF07715">
    <property type="entry name" value="Plug"/>
    <property type="match status" value="1"/>
</dbReference>
<dbReference type="InterPro" id="IPR039426">
    <property type="entry name" value="TonB-dep_rcpt-like"/>
</dbReference>
<keyword evidence="7" id="KW-0408">Iron</keyword>
<proteinExistence type="inferred from homology"/>
<keyword evidence="5 12" id="KW-0812">Transmembrane</keyword>
<dbReference type="InterPro" id="IPR000531">
    <property type="entry name" value="Beta-barrel_TonB"/>
</dbReference>
<evidence type="ECO:0000256" key="9">
    <source>
        <dbReference type="ARBA" id="ARBA00023077"/>
    </source>
</evidence>
<evidence type="ECO:0000256" key="12">
    <source>
        <dbReference type="PROSITE-ProRule" id="PRU01360"/>
    </source>
</evidence>
<sequence>MSPKTALALTAAVCFTFASQAQAADGAADGADSNDSSDINEIVVIGTGQTRSVSTLLPSNLDALPPGTSVQKALNILPGVMAQSIDALGLNEQSLSLQVRGFNTTHLGYTLDGIPLGDGAYNNYNGLTIGRALISDNLGRADLATGIAGLSIPSTSNLGGALAYTSSDPHAEFGGQLSQSFGSDDALRTFVRIDTGEHGGFSAYVSGQYSQQDLFVDQADGNKSTGKQFNGKLKYQADGIKLTAFADISRTNQADDPYLSKDMLGRLGWDWGGYAPDWDSYVDRSYCVAKATSGAAGTPNSGVATAQTALGKANCVAGTSPEKNSDANYTNGQILRNDQLYYVTGDFDVTSSLRLSVKAYHHSDKGAGNNFINSGWSDQGTLDTSDDVPVQIRDTRYTINRTGGLASLSWDVAFNHFQAGFWLEENKSSAARYIRTSVTGPSDLAKFLTSQPESAQWVQETKWKTRQFYVQDTVSLLDDTLNFDFGFKGTYSRSDAEAQDGMAKTLPTAQFATGTLVAKDYFLPEVGVRWEVAPGHEFFASYAENMAMFQGGFKLGPQSVSQSVWDQQGATLVPETSKSFEGGYRYASGPVQLSLAGYYVKFDNRLLQYNPCATKDQASPGCGNSFHNAGSVTSKGVELGVLLKPLPWVSWYNSASYNKTTYDDDLAWNVGGNVVMLPTAGKQQVDTPKVLLASMASINYGGFSVSLQGKYTGRRYYTYTNDQSFAGYVTLDAGLGYDFGDLGPLKGLKLSVNVTNLTNKRYASNFDNSVFAPSDSGVLANGDSNAVAGDVLVFHSSAPRQVFGTLSVSF</sequence>
<feature type="signal peptide" evidence="14">
    <location>
        <begin position="1"/>
        <end position="23"/>
    </location>
</feature>
<dbReference type="Gene3D" id="2.170.130.10">
    <property type="entry name" value="TonB-dependent receptor, plug domain"/>
    <property type="match status" value="1"/>
</dbReference>
<dbReference type="PROSITE" id="PS52016">
    <property type="entry name" value="TONB_DEPENDENT_REC_3"/>
    <property type="match status" value="1"/>
</dbReference>
<comment type="subcellular location">
    <subcellularLocation>
        <location evidence="1 12">Cell outer membrane</location>
        <topology evidence="1 12">Multi-pass membrane protein</topology>
    </subcellularLocation>
</comment>
<dbReference type="Proteomes" id="UP001218362">
    <property type="component" value="Chromosome"/>
</dbReference>
<evidence type="ECO:0000259" key="16">
    <source>
        <dbReference type="Pfam" id="PF07715"/>
    </source>
</evidence>
<keyword evidence="10 12" id="KW-0472">Membrane</keyword>
<keyword evidence="2 12" id="KW-0813">Transport</keyword>
<dbReference type="Gene3D" id="2.40.170.20">
    <property type="entry name" value="TonB-dependent receptor, beta-barrel domain"/>
    <property type="match status" value="1"/>
</dbReference>
<evidence type="ECO:0000256" key="13">
    <source>
        <dbReference type="RuleBase" id="RU003357"/>
    </source>
</evidence>
<keyword evidence="8" id="KW-0406">Ion transport</keyword>
<keyword evidence="11 12" id="KW-0998">Cell outer membrane</keyword>
<evidence type="ECO:0000256" key="10">
    <source>
        <dbReference type="ARBA" id="ARBA00023136"/>
    </source>
</evidence>
<dbReference type="SUPFAM" id="SSF56935">
    <property type="entry name" value="Porins"/>
    <property type="match status" value="1"/>
</dbReference>
<dbReference type="InterPro" id="IPR037066">
    <property type="entry name" value="Plug_dom_sf"/>
</dbReference>
<evidence type="ECO:0000256" key="6">
    <source>
        <dbReference type="ARBA" id="ARBA00022729"/>
    </source>
</evidence>
<feature type="domain" description="TonB-dependent receptor-like beta-barrel" evidence="15">
    <location>
        <begin position="309"/>
        <end position="757"/>
    </location>
</feature>
<dbReference type="GO" id="GO:0009279">
    <property type="term" value="C:cell outer membrane"/>
    <property type="evidence" value="ECO:0007669"/>
    <property type="project" value="UniProtKB-SubCell"/>
</dbReference>
<name>A0AAJ5X937_9SPHN</name>
<evidence type="ECO:0000256" key="8">
    <source>
        <dbReference type="ARBA" id="ARBA00023065"/>
    </source>
</evidence>
<gene>
    <name evidence="17" type="ORF">P0Y56_00690</name>
</gene>